<feature type="compositionally biased region" description="Low complexity" evidence="1">
    <location>
        <begin position="923"/>
        <end position="946"/>
    </location>
</feature>
<feature type="region of interest" description="Disordered" evidence="1">
    <location>
        <begin position="34"/>
        <end position="1084"/>
    </location>
</feature>
<feature type="compositionally biased region" description="Low complexity" evidence="1">
    <location>
        <begin position="969"/>
        <end position="985"/>
    </location>
</feature>
<feature type="compositionally biased region" description="Basic and acidic residues" evidence="1">
    <location>
        <begin position="234"/>
        <end position="250"/>
    </location>
</feature>
<accession>A0A4Q7ZCP5</accession>
<feature type="compositionally biased region" description="Basic and acidic residues" evidence="1">
    <location>
        <begin position="496"/>
        <end position="523"/>
    </location>
</feature>
<feature type="compositionally biased region" description="Low complexity" evidence="1">
    <location>
        <begin position="871"/>
        <end position="882"/>
    </location>
</feature>
<dbReference type="OrthoDB" id="4965972at2"/>
<evidence type="ECO:0000313" key="2">
    <source>
        <dbReference type="EMBL" id="RZU48437.1"/>
    </source>
</evidence>
<feature type="compositionally biased region" description="Basic and acidic residues" evidence="1">
    <location>
        <begin position="111"/>
        <end position="121"/>
    </location>
</feature>
<feature type="compositionally biased region" description="Acidic residues" evidence="1">
    <location>
        <begin position="132"/>
        <end position="155"/>
    </location>
</feature>
<gene>
    <name evidence="2" type="ORF">EV385_0151</name>
</gene>
<evidence type="ECO:0008006" key="4">
    <source>
        <dbReference type="Google" id="ProtNLM"/>
    </source>
</evidence>
<sequence length="1373" mass="144882">MSFEDDEYWDAEYSDQAVGYADNTAIAHDRYAYVDRPVPSRRNGSGGRDEWADDADGEAAYDELAVRRQRRQRNNAQSASREQRIRAAFDAERPSWLDDPAFAARGGQRTGDQDRDRDRRAPAGPGWNTDTADWDEQGDDWDAADDEWDAPAADWDEPRDRQPRRRATGADGAGWEPDDDGPIRRPGGRRTGGGPGAYDGVPSRPADRPASGRARVPEQPVSDAPLDLYRPPSRRNDSGRGEDDGRRRADVPSGDPRSGDGAARAAAWADDDIAWADDAAWRDGRARRDDSAAWADEPGRHPAPGRDGSRRSDATPRPVGWADNSQRAVGWAGDDGHGTDRLDSDRRASGRPGRADRETGWTGQADRKPGWAEQVDRKPGWTEQVDRKPGWTDPADRQTGWGREQDDRQTGWDSEQSDRQTGWDSEQDDRETGWDSERSGRETGWADRSERDRRGTERRGTGWRDASQPRRDRPDSRTWPDDDLPAARGHASVDGADARSGRGTAGDRRDGPPAGDRRDDVLHGELLPPDPRRHRPQPGAPAGGPGTTPEQYGAPFPAPGLPGWTGGPFPGPGFPGWTGPGFPGPWGPGSAGPGWDGPPWERQGHGAPGWAESGRPGEFAQRDATPLADRPAAVEPDEDEDWSPSPAARGGAAVEDTRRDRTDDAETWDDRAPYSGRWDEERAFRHEQGTNPDRYDERGGREYDEPLDPAAREYGQPLDPAARVRRERGDEDARGDERRAESGPADTGPRVLSKANPPTAPRVISKATPPPAPRVIKKAEPPAMPRVVGTTPQVGPARVIPPAPPTVQPGMSPAATTDPSGTGPVAAPTSPAAMPAATVAPAGTSAPVSPAQASAPPRSPMSPAPAPPAQAPASSAHAPASSGQTPATPAQAPGSSDPRRASGVPGGTSAPRVRPPVPPPSATPAAGPSVPGVPRSATAPPAAAPRAVPPPAVPAPAPAPPAVPPTPVPAAAAPLPVAPGAAAPPRAVPPGPATGSTAPAPQPAAAGGGPAHPAPTRTPPPPGGRPSAQTAGDGPLKPIARLATSGPDTAPRQYADAGLSGGWFTPHADAPPPGPDAGGAPATVTADAASGADRAPGMVVDLDITDMLTNLATGQQPVVVPHPTLPADEEPEDAAGNTTAERPEPSVMSRPEPVEPKTPVRPLKPLSAEDLAAIRWRLDGGTLREVVDDRDALRELGVRLDEPLAGEADHATRAGLLSVRAEVYRLLDELGMAAAASRLALSHAESSGDVQAIVIAQAELAHVLRLRGDHAEADRLFEVAASSEAPPVLRSVVHENAGRSCFDQGRHMEALDHFARAIRLGDPEDLDLVERVDVSLEAVYIHVLRDGWGPYPRLRREILGEPAERPAATAATG</sequence>
<evidence type="ECO:0000313" key="3">
    <source>
        <dbReference type="Proteomes" id="UP000292564"/>
    </source>
</evidence>
<feature type="compositionally biased region" description="Basic and acidic residues" evidence="1">
    <location>
        <begin position="430"/>
        <end position="480"/>
    </location>
</feature>
<feature type="compositionally biased region" description="Gly residues" evidence="1">
    <location>
        <begin position="563"/>
        <end position="581"/>
    </location>
</feature>
<feature type="compositionally biased region" description="Pro residues" evidence="1">
    <location>
        <begin position="947"/>
        <end position="968"/>
    </location>
</feature>
<feature type="compositionally biased region" description="Low complexity" evidence="1">
    <location>
        <begin position="824"/>
        <end position="856"/>
    </location>
</feature>
<feature type="compositionally biased region" description="Basic and acidic residues" evidence="1">
    <location>
        <begin position="334"/>
        <end position="396"/>
    </location>
</feature>
<feature type="compositionally biased region" description="Basic and acidic residues" evidence="1">
    <location>
        <begin position="722"/>
        <end position="741"/>
    </location>
</feature>
<dbReference type="Proteomes" id="UP000292564">
    <property type="component" value="Unassembled WGS sequence"/>
</dbReference>
<dbReference type="EMBL" id="SHKY01000001">
    <property type="protein sequence ID" value="RZU48437.1"/>
    <property type="molecule type" value="Genomic_DNA"/>
</dbReference>
<feature type="compositionally biased region" description="Low complexity" evidence="1">
    <location>
        <begin position="254"/>
        <end position="268"/>
    </location>
</feature>
<feature type="compositionally biased region" description="Acidic residues" evidence="1">
    <location>
        <begin position="51"/>
        <end position="61"/>
    </location>
</feature>
<evidence type="ECO:0000256" key="1">
    <source>
        <dbReference type="SAM" id="MobiDB-lite"/>
    </source>
</evidence>
<feature type="compositionally biased region" description="Basic and acidic residues" evidence="1">
    <location>
        <begin position="81"/>
        <end position="96"/>
    </location>
</feature>
<feature type="region of interest" description="Disordered" evidence="1">
    <location>
        <begin position="1123"/>
        <end position="1162"/>
    </location>
</feature>
<feature type="compositionally biased region" description="Basic and acidic residues" evidence="1">
    <location>
        <begin position="279"/>
        <end position="291"/>
    </location>
</feature>
<dbReference type="InterPro" id="IPR011990">
    <property type="entry name" value="TPR-like_helical_dom_sf"/>
</dbReference>
<reference evidence="2 3" key="1">
    <citation type="submission" date="2019-02" db="EMBL/GenBank/DDBJ databases">
        <title>Sequencing the genomes of 1000 actinobacteria strains.</title>
        <authorList>
            <person name="Klenk H.-P."/>
        </authorList>
    </citation>
    <scope>NUCLEOTIDE SEQUENCE [LARGE SCALE GENOMIC DNA]</scope>
    <source>
        <strain evidence="2 3">DSM 45162</strain>
    </source>
</reference>
<feature type="compositionally biased region" description="Pro residues" evidence="1">
    <location>
        <begin position="913"/>
        <end position="922"/>
    </location>
</feature>
<organism evidence="2 3">
    <name type="scientific">Krasilnikovia cinnamomea</name>
    <dbReference type="NCBI Taxonomy" id="349313"/>
    <lineage>
        <taxon>Bacteria</taxon>
        <taxon>Bacillati</taxon>
        <taxon>Actinomycetota</taxon>
        <taxon>Actinomycetes</taxon>
        <taxon>Micromonosporales</taxon>
        <taxon>Micromonosporaceae</taxon>
        <taxon>Krasilnikovia</taxon>
    </lineage>
</organism>
<feature type="compositionally biased region" description="Polar residues" evidence="1">
    <location>
        <begin position="411"/>
        <end position="424"/>
    </location>
</feature>
<dbReference type="PRINTS" id="PR01217">
    <property type="entry name" value="PRICHEXTENSN"/>
</dbReference>
<comment type="caution">
    <text evidence="2">The sequence shown here is derived from an EMBL/GenBank/DDBJ whole genome shotgun (WGS) entry which is preliminary data.</text>
</comment>
<protein>
    <recommendedName>
        <fullName evidence="4">Tetratricopeptide repeat protein</fullName>
    </recommendedName>
</protein>
<dbReference type="SUPFAM" id="SSF48452">
    <property type="entry name" value="TPR-like"/>
    <property type="match status" value="1"/>
</dbReference>
<feature type="compositionally biased region" description="Pro residues" evidence="1">
    <location>
        <begin position="857"/>
        <end position="870"/>
    </location>
</feature>
<dbReference type="RefSeq" id="WP_130507681.1">
    <property type="nucleotide sequence ID" value="NZ_SHKY01000001.1"/>
</dbReference>
<keyword evidence="3" id="KW-1185">Reference proteome</keyword>
<dbReference type="Gene3D" id="1.25.40.10">
    <property type="entry name" value="Tetratricopeptide repeat domain"/>
    <property type="match status" value="1"/>
</dbReference>
<feature type="compositionally biased region" description="Pro residues" evidence="1">
    <location>
        <begin position="1012"/>
        <end position="1024"/>
    </location>
</feature>
<feature type="compositionally biased region" description="Low complexity" evidence="1">
    <location>
        <begin position="993"/>
        <end position="1005"/>
    </location>
</feature>
<name>A0A4Q7ZCP5_9ACTN</name>
<feature type="compositionally biased region" description="Basic and acidic residues" evidence="1">
    <location>
        <begin position="655"/>
        <end position="704"/>
    </location>
</feature>
<proteinExistence type="predicted"/>